<dbReference type="FunFam" id="3.40.30.10:FF:000010">
    <property type="entry name" value="Glutathione peroxidase"/>
    <property type="match status" value="1"/>
</dbReference>
<dbReference type="PRINTS" id="PR01011">
    <property type="entry name" value="GLUTPROXDASE"/>
</dbReference>
<dbReference type="GO" id="GO:0004602">
    <property type="term" value="F:glutathione peroxidase activity"/>
    <property type="evidence" value="ECO:0007669"/>
    <property type="project" value="UniProtKB-EC"/>
</dbReference>
<comment type="catalytic activity">
    <reaction evidence="1">
        <text>2 glutathione + H2O2 = glutathione disulfide + 2 H2O</text>
        <dbReference type="Rhea" id="RHEA:16833"/>
        <dbReference type="ChEBI" id="CHEBI:15377"/>
        <dbReference type="ChEBI" id="CHEBI:16240"/>
        <dbReference type="ChEBI" id="CHEBI:57925"/>
        <dbReference type="ChEBI" id="CHEBI:58297"/>
        <dbReference type="EC" id="1.11.1.9"/>
    </reaction>
</comment>
<evidence type="ECO:0000313" key="10">
    <source>
        <dbReference type="Proteomes" id="UP000274117"/>
    </source>
</evidence>
<dbReference type="PROSITE" id="PS51352">
    <property type="entry name" value="THIOREDOXIN_2"/>
    <property type="match status" value="1"/>
</dbReference>
<dbReference type="EMBL" id="RSDO01000003">
    <property type="protein sequence ID" value="RRR54661.1"/>
    <property type="molecule type" value="Genomic_DNA"/>
</dbReference>
<dbReference type="Gene3D" id="3.40.30.10">
    <property type="entry name" value="Glutaredoxin"/>
    <property type="match status" value="1"/>
</dbReference>
<evidence type="ECO:0000256" key="6">
    <source>
        <dbReference type="PIRSR" id="PIRSR000303-1"/>
    </source>
</evidence>
<protein>
    <recommendedName>
        <fullName evidence="5 7">Glutathione peroxidase</fullName>
    </recommendedName>
</protein>
<evidence type="ECO:0000259" key="8">
    <source>
        <dbReference type="PROSITE" id="PS51352"/>
    </source>
</evidence>
<comment type="similarity">
    <text evidence="2 7">Belongs to the glutathione peroxidase family.</text>
</comment>
<dbReference type="GO" id="GO:0034599">
    <property type="term" value="P:cellular response to oxidative stress"/>
    <property type="evidence" value="ECO:0007669"/>
    <property type="project" value="TreeGrafter"/>
</dbReference>
<evidence type="ECO:0000256" key="2">
    <source>
        <dbReference type="ARBA" id="ARBA00006926"/>
    </source>
</evidence>
<evidence type="ECO:0000256" key="4">
    <source>
        <dbReference type="ARBA" id="ARBA00023002"/>
    </source>
</evidence>
<dbReference type="InterPro" id="IPR013766">
    <property type="entry name" value="Thioredoxin_domain"/>
</dbReference>
<dbReference type="PANTHER" id="PTHR11592:SF78">
    <property type="entry name" value="GLUTATHIONE PEROXIDASE"/>
    <property type="match status" value="1"/>
</dbReference>
<evidence type="ECO:0000256" key="3">
    <source>
        <dbReference type="ARBA" id="ARBA00022559"/>
    </source>
</evidence>
<dbReference type="PANTHER" id="PTHR11592">
    <property type="entry name" value="GLUTATHIONE PEROXIDASE"/>
    <property type="match status" value="1"/>
</dbReference>
<evidence type="ECO:0000256" key="1">
    <source>
        <dbReference type="ARBA" id="ARBA00000217"/>
    </source>
</evidence>
<proteinExistence type="inferred from homology"/>
<keyword evidence="4 7" id="KW-0560">Oxidoreductase</keyword>
<reference evidence="9 10" key="1">
    <citation type="submission" date="2018-11" db="EMBL/GenBank/DDBJ databases">
        <authorList>
            <person name="Stevens M.J."/>
            <person name="Cernela N."/>
            <person name="Spoerry Serrano N."/>
            <person name="Schmitt S."/>
            <person name="Schrenzel J."/>
            <person name="Stephan R."/>
        </authorList>
    </citation>
    <scope>NUCLEOTIDE SEQUENCE [LARGE SCALE GENOMIC DNA]</scope>
    <source>
        <strain evidence="9 10">PP422</strain>
    </source>
</reference>
<evidence type="ECO:0000256" key="5">
    <source>
        <dbReference type="ARBA" id="ARBA00069346"/>
    </source>
</evidence>
<sequence>MTAIYDFTLENQDGQQVSLERYRGKVLLIVNTATGCGLTPQYEALQALYDSYRSLGFEILDIPCNQFMNQAPGTAQEINKFCQLHYGTSFPRFAKAKVNGADAHPLYKWLKEEARGPVGRAIEWNFVKFLVDRQGKVVKRLAATSSPDKLSERIEALLKTS</sequence>
<dbReference type="CDD" id="cd00340">
    <property type="entry name" value="GSH_Peroxidase"/>
    <property type="match status" value="1"/>
</dbReference>
<comment type="caution">
    <text evidence="9">The sequence shown here is derived from an EMBL/GenBank/DDBJ whole genome shotgun (WGS) entry which is preliminary data.</text>
</comment>
<dbReference type="Pfam" id="PF00255">
    <property type="entry name" value="GSHPx"/>
    <property type="match status" value="1"/>
</dbReference>
<evidence type="ECO:0000256" key="7">
    <source>
        <dbReference type="RuleBase" id="RU000499"/>
    </source>
</evidence>
<organism evidence="9 10">
    <name type="scientific">Streptococcus suis</name>
    <dbReference type="NCBI Taxonomy" id="1307"/>
    <lineage>
        <taxon>Bacteria</taxon>
        <taxon>Bacillati</taxon>
        <taxon>Bacillota</taxon>
        <taxon>Bacilli</taxon>
        <taxon>Lactobacillales</taxon>
        <taxon>Streptococcaceae</taxon>
        <taxon>Streptococcus</taxon>
    </lineage>
</organism>
<dbReference type="AlphaFoldDB" id="A0A3R8REG3"/>
<dbReference type="PROSITE" id="PS51355">
    <property type="entry name" value="GLUTATHIONE_PEROXID_3"/>
    <property type="match status" value="1"/>
</dbReference>
<dbReference type="InterPro" id="IPR000889">
    <property type="entry name" value="Glutathione_peroxidase"/>
</dbReference>
<dbReference type="PIRSF" id="PIRSF000303">
    <property type="entry name" value="Glutathion_perox"/>
    <property type="match status" value="1"/>
</dbReference>
<dbReference type="InterPro" id="IPR036249">
    <property type="entry name" value="Thioredoxin-like_sf"/>
</dbReference>
<accession>A0A3R8REG3</accession>
<keyword evidence="3 7" id="KW-0575">Peroxidase</keyword>
<reference evidence="9 10" key="2">
    <citation type="submission" date="2018-12" db="EMBL/GenBank/DDBJ databases">
        <title>Whole-genome sequences of fifteen clinical Streptococcus suis strains isolated from pigs between 2006 and 2018.</title>
        <authorList>
            <person name="Stevens M.J.A."/>
            <person name="Cernela N."/>
            <person name="Spoerry Serrano N."/>
            <person name="Schmitt S."/>
            <person name="Schrenzel J."/>
            <person name="Stephan R."/>
        </authorList>
    </citation>
    <scope>NUCLEOTIDE SEQUENCE [LARGE SCALE GENOMIC DNA]</scope>
    <source>
        <strain evidence="9 10">PP422</strain>
    </source>
</reference>
<dbReference type="InterPro" id="IPR029759">
    <property type="entry name" value="GPX_AS"/>
</dbReference>
<dbReference type="SUPFAM" id="SSF52833">
    <property type="entry name" value="Thioredoxin-like"/>
    <property type="match status" value="1"/>
</dbReference>
<evidence type="ECO:0000313" key="9">
    <source>
        <dbReference type="EMBL" id="RRR54661.1"/>
    </source>
</evidence>
<dbReference type="PROSITE" id="PS00460">
    <property type="entry name" value="GLUTATHIONE_PEROXID_1"/>
    <property type="match status" value="1"/>
</dbReference>
<gene>
    <name evidence="9" type="ORF">EI998_02105</name>
</gene>
<name>A0A3R8REG3_STRSU</name>
<dbReference type="Proteomes" id="UP000274117">
    <property type="component" value="Unassembled WGS sequence"/>
</dbReference>
<feature type="active site" evidence="6">
    <location>
        <position position="36"/>
    </location>
</feature>
<feature type="domain" description="Thioredoxin" evidence="8">
    <location>
        <begin position="1"/>
        <end position="159"/>
    </location>
</feature>